<feature type="domain" description="Quercetin 2,3-dioxygenase C-terminal cupin" evidence="1">
    <location>
        <begin position="147"/>
        <end position="211"/>
    </location>
</feature>
<accession>A0ABS8GSW6</accession>
<evidence type="ECO:0000259" key="1">
    <source>
        <dbReference type="Pfam" id="PF17954"/>
    </source>
</evidence>
<organism evidence="2 3">
    <name type="scientific">Leeuwenhoekiella parthenopeia</name>
    <dbReference type="NCBI Taxonomy" id="2890320"/>
    <lineage>
        <taxon>Bacteria</taxon>
        <taxon>Pseudomonadati</taxon>
        <taxon>Bacteroidota</taxon>
        <taxon>Flavobacteriia</taxon>
        <taxon>Flavobacteriales</taxon>
        <taxon>Flavobacteriaceae</taxon>
        <taxon>Leeuwenhoekiella</taxon>
    </lineage>
</organism>
<protein>
    <recommendedName>
        <fullName evidence="1">Quercetin 2,3-dioxygenase C-terminal cupin domain-containing protein</fullName>
    </recommendedName>
</protein>
<evidence type="ECO:0000313" key="3">
    <source>
        <dbReference type="Proteomes" id="UP001197770"/>
    </source>
</evidence>
<dbReference type="Pfam" id="PF17954">
    <property type="entry name" value="Pirin_C_2"/>
    <property type="match status" value="1"/>
</dbReference>
<name>A0ABS8GSW6_9FLAO</name>
<dbReference type="InterPro" id="IPR014710">
    <property type="entry name" value="RmlC-like_jellyroll"/>
</dbReference>
<keyword evidence="3" id="KW-1185">Reference proteome</keyword>
<dbReference type="InterPro" id="IPR041602">
    <property type="entry name" value="Quercetinase_C"/>
</dbReference>
<dbReference type="RefSeq" id="WP_228230159.1">
    <property type="nucleotide sequence ID" value="NZ_JAJGMW010000011.1"/>
</dbReference>
<dbReference type="EMBL" id="JAJGMW010000011">
    <property type="protein sequence ID" value="MCC4213094.1"/>
    <property type="molecule type" value="Genomic_DNA"/>
</dbReference>
<evidence type="ECO:0000313" key="2">
    <source>
        <dbReference type="EMBL" id="MCC4213094.1"/>
    </source>
</evidence>
<sequence length="214" mass="24557">MDIKEQSPAQFYPKKGNLTPGREIRAIGNFNDLGSIELFSDVVLKQTERSSNWFSESGNVLILPLFGALEVRENNKTGFIHINQIATFPVKAGTKMEFKNVYPDDSIRFIMIFRKGEAVKRPQTENYTFSTVNMLQQIYKDTFSILNLGQFTGRTEAAYTRSKPDKSFFVYFIQGAFEVEERLLEAGEAIYLWDQTELELEALSNNAYLLVLEF</sequence>
<dbReference type="Gene3D" id="2.60.120.10">
    <property type="entry name" value="Jelly Rolls"/>
    <property type="match status" value="1"/>
</dbReference>
<proteinExistence type="predicted"/>
<dbReference type="Proteomes" id="UP001197770">
    <property type="component" value="Unassembled WGS sequence"/>
</dbReference>
<gene>
    <name evidence="2" type="ORF">LLW17_10220</name>
</gene>
<reference evidence="2 3" key="1">
    <citation type="submission" date="2021-11" db="EMBL/GenBank/DDBJ databases">
        <title>Seasonal and diel survey of microbial diversity of the Tyrrhenian coast.</title>
        <authorList>
            <person name="Gattoni G."/>
            <person name="Corral P."/>
        </authorList>
    </citation>
    <scope>NUCLEOTIDE SEQUENCE [LARGE SCALE GENOMIC DNA]</scope>
    <source>
        <strain evidence="2 3">Mr9</strain>
    </source>
</reference>
<comment type="caution">
    <text evidence="2">The sequence shown here is derived from an EMBL/GenBank/DDBJ whole genome shotgun (WGS) entry which is preliminary data.</text>
</comment>